<feature type="transmembrane region" description="Helical" evidence="1">
    <location>
        <begin position="136"/>
        <end position="154"/>
    </location>
</feature>
<evidence type="ECO:0000313" key="2">
    <source>
        <dbReference type="EMBL" id="ABT13796.1"/>
    </source>
</evidence>
<keyword evidence="1" id="KW-1133">Transmembrane helix</keyword>
<feature type="transmembrane region" description="Helical" evidence="1">
    <location>
        <begin position="76"/>
        <end position="94"/>
    </location>
</feature>
<proteinExistence type="predicted"/>
<reference evidence="2 3" key="1">
    <citation type="journal article" date="2007" name="Virology">
        <title>Sequence and annotation of the 314-kb MT325 and the 321-kb FR483 viruses that infect Chlorella Pbi.</title>
        <authorList>
            <person name="Fitzgerald L.A."/>
            <person name="Graves M.V."/>
            <person name="Li X."/>
            <person name="Feldblyum T."/>
            <person name="Hartigan J."/>
            <person name="Van Etten J.L."/>
        </authorList>
    </citation>
    <scope>NUCLEOTIDE SEQUENCE [LARGE SCALE GENOMIC DNA]</scope>
    <source>
        <strain evidence="2 3">MT325</strain>
    </source>
</reference>
<dbReference type="EMBL" id="DQ491001">
    <property type="protein sequence ID" value="ABT13796.1"/>
    <property type="molecule type" value="Genomic_DNA"/>
</dbReference>
<feature type="transmembrane region" description="Helical" evidence="1">
    <location>
        <begin position="106"/>
        <end position="130"/>
    </location>
</feature>
<evidence type="ECO:0000313" key="3">
    <source>
        <dbReference type="Proteomes" id="UP000246715"/>
    </source>
</evidence>
<name>A7ITX2_PBCVM</name>
<evidence type="ECO:0000256" key="1">
    <source>
        <dbReference type="SAM" id="Phobius"/>
    </source>
</evidence>
<organism evidence="2 3">
    <name type="scientific">Paramecium bursaria Chlorella virus MT325</name>
    <name type="common">PBCV-MT325</name>
    <dbReference type="NCBI Taxonomy" id="346932"/>
    <lineage>
        <taxon>Viruses</taxon>
        <taxon>Varidnaviria</taxon>
        <taxon>Bamfordvirae</taxon>
        <taxon>Nucleocytoviricota</taxon>
        <taxon>Megaviricetes</taxon>
        <taxon>Algavirales</taxon>
        <taxon>Phycodnaviridae</taxon>
        <taxon>Chlorovirus</taxon>
        <taxon>Chlorovirus conductrix</taxon>
        <taxon>Paramecium bursaria Chlorella virus A1</taxon>
    </lineage>
</organism>
<keyword evidence="1" id="KW-0812">Transmembrane</keyword>
<dbReference type="Proteomes" id="UP000246715">
    <property type="component" value="Segment"/>
</dbReference>
<sequence length="190" mass="20889">MSCSIDKILDPQTQKEIDAGVNNISVKIKKTIAQGESFECQASQIDRTISLINIAVQYIILAFVILALVSKEHSGLIVKVIQWTTYISLGLLAVQYRNIIVAAGNLAGALDTSTKIIIFLSIAAAIGTGYIKKGQAGMQLTIAIALVLFIRLSLQMRDFITDKKSRVPAFLIFLKELLTPQRIETIYNSF</sequence>
<organismHost>
    <name type="scientific">Paramecium bursaria</name>
    <dbReference type="NCBI Taxonomy" id="74790"/>
</organismHost>
<accession>A7ITX2</accession>
<keyword evidence="1" id="KW-0472">Membrane</keyword>
<feature type="transmembrane region" description="Helical" evidence="1">
    <location>
        <begin position="51"/>
        <end position="70"/>
    </location>
</feature>
<protein>
    <submittedName>
        <fullName evidence="2">Uncharacterized protein M242L</fullName>
    </submittedName>
</protein>
<gene>
    <name evidence="2" type="primary">M242L</name>
    <name evidence="2" type="ORF">MT325_M242L</name>
</gene>